<keyword evidence="6" id="KW-0508">mRNA splicing</keyword>
<evidence type="ECO:0000256" key="7">
    <source>
        <dbReference type="ARBA" id="ARBA00023242"/>
    </source>
</evidence>
<dbReference type="GO" id="GO:0000398">
    <property type="term" value="P:mRNA splicing, via spliceosome"/>
    <property type="evidence" value="ECO:0007669"/>
    <property type="project" value="InterPro"/>
</dbReference>
<feature type="compositionally biased region" description="Low complexity" evidence="9">
    <location>
        <begin position="193"/>
        <end position="206"/>
    </location>
</feature>
<dbReference type="AlphaFoldDB" id="A0A177TJR4"/>
<dbReference type="EMBL" id="LWDF02000107">
    <property type="protein sequence ID" value="KAE8257513.1"/>
    <property type="molecule type" value="Genomic_DNA"/>
</dbReference>
<feature type="region of interest" description="Disordered" evidence="9">
    <location>
        <begin position="271"/>
        <end position="298"/>
    </location>
</feature>
<dbReference type="InterPro" id="IPR001680">
    <property type="entry name" value="WD40_rpt"/>
</dbReference>
<dbReference type="PROSITE" id="PS50082">
    <property type="entry name" value="WD_REPEATS_2"/>
    <property type="match status" value="4"/>
</dbReference>
<evidence type="ECO:0000256" key="6">
    <source>
        <dbReference type="ARBA" id="ARBA00023187"/>
    </source>
</evidence>
<evidence type="ECO:0000313" key="11">
    <source>
        <dbReference type="Proteomes" id="UP000077521"/>
    </source>
</evidence>
<accession>A0A177TJR4</accession>
<dbReference type="InterPro" id="IPR019775">
    <property type="entry name" value="WD40_repeat_CS"/>
</dbReference>
<dbReference type="FunFam" id="2.130.10.10:FF:000034">
    <property type="entry name" value="Pre-mRNA-processing factor 17, putative"/>
    <property type="match status" value="1"/>
</dbReference>
<feature type="region of interest" description="Disordered" evidence="9">
    <location>
        <begin position="1"/>
        <end position="78"/>
    </location>
</feature>
<reference evidence="10" key="2">
    <citation type="journal article" date="2019" name="IMA Fungus">
        <title>Genome sequencing and comparison of five Tilletia species to identify candidate genes for the detection of regulated species infecting wheat.</title>
        <authorList>
            <person name="Nguyen H.D.T."/>
            <person name="Sultana T."/>
            <person name="Kesanakurti P."/>
            <person name="Hambleton S."/>
        </authorList>
    </citation>
    <scope>NUCLEOTIDE SEQUENCE</scope>
    <source>
        <strain evidence="10">DAOMC 236416</strain>
    </source>
</reference>
<feature type="compositionally biased region" description="Acidic residues" evidence="9">
    <location>
        <begin position="43"/>
        <end position="54"/>
    </location>
</feature>
<dbReference type="SUPFAM" id="SSF50978">
    <property type="entry name" value="WD40 repeat-like"/>
    <property type="match status" value="1"/>
</dbReference>
<dbReference type="PROSITE" id="PS50294">
    <property type="entry name" value="WD_REPEATS_REGION"/>
    <property type="match status" value="4"/>
</dbReference>
<evidence type="ECO:0000256" key="9">
    <source>
        <dbReference type="SAM" id="MobiDB-lite"/>
    </source>
</evidence>
<dbReference type="GO" id="GO:0071013">
    <property type="term" value="C:catalytic step 2 spliceosome"/>
    <property type="evidence" value="ECO:0007669"/>
    <property type="project" value="InterPro"/>
</dbReference>
<protein>
    <recommendedName>
        <fullName evidence="8">Pre-mRNA-processing factor 17</fullName>
    </recommendedName>
</protein>
<dbReference type="PANTHER" id="PTHR43979:SF1">
    <property type="entry name" value="PRE-MRNA-PROCESSING FACTOR 17"/>
    <property type="match status" value="1"/>
</dbReference>
<comment type="caution">
    <text evidence="10">The sequence shown here is derived from an EMBL/GenBank/DDBJ whole genome shotgun (WGS) entry which is preliminary data.</text>
</comment>
<keyword evidence="4" id="KW-0747">Spliceosome</keyword>
<name>A0A177TJR4_9BASI</name>
<dbReference type="PANTHER" id="PTHR43979">
    <property type="entry name" value="PRE-MRNA-PROCESSING FACTOR 17"/>
    <property type="match status" value="1"/>
</dbReference>
<dbReference type="Gene3D" id="2.130.10.10">
    <property type="entry name" value="YVTN repeat-like/Quinoprotein amine dehydrogenase"/>
    <property type="match status" value="1"/>
</dbReference>
<keyword evidence="7" id="KW-0539">Nucleus</keyword>
<dbReference type="PROSITE" id="PS00678">
    <property type="entry name" value="WD_REPEATS_1"/>
    <property type="match status" value="1"/>
</dbReference>
<keyword evidence="11" id="KW-1185">Reference proteome</keyword>
<feature type="compositionally biased region" description="Polar residues" evidence="9">
    <location>
        <begin position="65"/>
        <end position="75"/>
    </location>
</feature>
<keyword evidence="3" id="KW-0507">mRNA processing</keyword>
<dbReference type="PRINTS" id="PR00320">
    <property type="entry name" value="GPROTEINBRPT"/>
</dbReference>
<dbReference type="InterPro" id="IPR032847">
    <property type="entry name" value="PRPF17"/>
</dbReference>
<evidence type="ECO:0000256" key="1">
    <source>
        <dbReference type="ARBA" id="ARBA00004123"/>
    </source>
</evidence>
<evidence type="ECO:0000256" key="5">
    <source>
        <dbReference type="ARBA" id="ARBA00022737"/>
    </source>
</evidence>
<comment type="subcellular location">
    <subcellularLocation>
        <location evidence="1">Nucleus</location>
    </subcellularLocation>
</comment>
<reference evidence="10" key="1">
    <citation type="submission" date="2016-04" db="EMBL/GenBank/DDBJ databases">
        <authorList>
            <person name="Nguyen H.D."/>
            <person name="Samba Siva P."/>
            <person name="Cullis J."/>
            <person name="Levesque C.A."/>
            <person name="Hambleton S."/>
        </authorList>
    </citation>
    <scope>NUCLEOTIDE SEQUENCE</scope>
    <source>
        <strain evidence="10">DAOMC 236416</strain>
    </source>
</reference>
<dbReference type="SMART" id="SM00320">
    <property type="entry name" value="WD40"/>
    <property type="match status" value="6"/>
</dbReference>
<evidence type="ECO:0000256" key="4">
    <source>
        <dbReference type="ARBA" id="ARBA00022728"/>
    </source>
</evidence>
<organism evidence="10 11">
    <name type="scientific">Tilletia indica</name>
    <dbReference type="NCBI Taxonomy" id="43049"/>
    <lineage>
        <taxon>Eukaryota</taxon>
        <taxon>Fungi</taxon>
        <taxon>Dikarya</taxon>
        <taxon>Basidiomycota</taxon>
        <taxon>Ustilaginomycotina</taxon>
        <taxon>Exobasidiomycetes</taxon>
        <taxon>Tilletiales</taxon>
        <taxon>Tilletiaceae</taxon>
        <taxon>Tilletia</taxon>
    </lineage>
</organism>
<gene>
    <name evidence="10" type="ORF">A4X13_0g2308</name>
</gene>
<dbReference type="InterPro" id="IPR015943">
    <property type="entry name" value="WD40/YVTN_repeat-like_dom_sf"/>
</dbReference>
<sequence length="638" mass="70164">MNALQNYGSDSEDDASVAPQALAGPSRSTGPLPGGSAPRTGVVDDEDDDDDEAPVDPSDVFALNKMSTADPSRSSELVRAPSIKPVGVSSAVPVGDFVVENEASTALLMRPTDTEMHVNLRYEDMAAPIQGPENPFSNRKLGAVQNTLSGHVENSAMTEFDFKNQHRTFEQHGYARNPNAHVDGRPGSSSWVGDASAASQSGGATAVERRGGGSEGRVTAKQLKRKRKQAGDVDVVEGEGAYVGPWAGWDGEQVSVPDGVGPSEEEIRLAEEKSANRQKEAEAMAEKRRKEEKGGQEKSIFHGKSMHDYQGRTYMHIPTDVDTNLHEETGSQDCFIPKACVHTFSGHTKAISALRLFPKSGHLLLSSSMDTKVKLWDVYHEGNCLRTFMGHTRAVKDVTFSNDGRQFLSAGYDKQIKLWDTETGQCVRVFSNGSVPNCVKFHPDDDKQHIFLAGTANKKIIQFDSNTGEVVQEYDQHLGAVNTITFVDENRRFVTTSDDKTMRAWDFDIPVVVKYVADPTMHSLPAVTLHPNKKWLGCQSLDNQLLIYGADTFKQNRKKVFKGHTIAGYACQVGFSPDGKFVSSGDGEGNLVFWDWKSCRLLKRLRAHKEVIIAHEWLPHETSKIVTGSWDGLIKLWD</sequence>
<keyword evidence="5" id="KW-0677">Repeat</keyword>
<dbReference type="InterPro" id="IPR036322">
    <property type="entry name" value="WD40_repeat_dom_sf"/>
</dbReference>
<evidence type="ECO:0000256" key="2">
    <source>
        <dbReference type="ARBA" id="ARBA00022574"/>
    </source>
</evidence>
<dbReference type="Pfam" id="PF00400">
    <property type="entry name" value="WD40"/>
    <property type="match status" value="5"/>
</dbReference>
<feature type="region of interest" description="Disordered" evidence="9">
    <location>
        <begin position="175"/>
        <end position="232"/>
    </location>
</feature>
<dbReference type="Proteomes" id="UP000077521">
    <property type="component" value="Unassembled WGS sequence"/>
</dbReference>
<evidence type="ECO:0000256" key="3">
    <source>
        <dbReference type="ARBA" id="ARBA00022664"/>
    </source>
</evidence>
<evidence type="ECO:0000256" key="8">
    <source>
        <dbReference type="ARBA" id="ARBA00068146"/>
    </source>
</evidence>
<evidence type="ECO:0000313" key="10">
    <source>
        <dbReference type="EMBL" id="KAE8257513.1"/>
    </source>
</evidence>
<dbReference type="CDD" id="cd00200">
    <property type="entry name" value="WD40"/>
    <property type="match status" value="1"/>
</dbReference>
<dbReference type="GO" id="GO:0003729">
    <property type="term" value="F:mRNA binding"/>
    <property type="evidence" value="ECO:0007669"/>
    <property type="project" value="TreeGrafter"/>
</dbReference>
<keyword evidence="2" id="KW-0853">WD repeat</keyword>
<proteinExistence type="predicted"/>
<dbReference type="InterPro" id="IPR020472">
    <property type="entry name" value="WD40_PAC1"/>
</dbReference>